<dbReference type="Proteomes" id="UP000283895">
    <property type="component" value="Unassembled WGS sequence"/>
</dbReference>
<dbReference type="AlphaFoldDB" id="A0A423WF27"/>
<feature type="transmembrane region" description="Helical" evidence="2">
    <location>
        <begin position="81"/>
        <end position="101"/>
    </location>
</feature>
<keyword evidence="2" id="KW-0812">Transmembrane</keyword>
<keyword evidence="2" id="KW-1133">Transmembrane helix</keyword>
<name>A0A423WF27_9PEZI</name>
<evidence type="ECO:0000256" key="1">
    <source>
        <dbReference type="SAM" id="MobiDB-lite"/>
    </source>
</evidence>
<feature type="transmembrane region" description="Helical" evidence="2">
    <location>
        <begin position="45"/>
        <end position="69"/>
    </location>
</feature>
<evidence type="ECO:0000256" key="2">
    <source>
        <dbReference type="SAM" id="Phobius"/>
    </source>
</evidence>
<proteinExistence type="predicted"/>
<feature type="region of interest" description="Disordered" evidence="1">
    <location>
        <begin position="361"/>
        <end position="403"/>
    </location>
</feature>
<feature type="compositionally biased region" description="Low complexity" evidence="1">
    <location>
        <begin position="312"/>
        <end position="334"/>
    </location>
</feature>
<keyword evidence="4" id="KW-1185">Reference proteome</keyword>
<dbReference type="OrthoDB" id="5243382at2759"/>
<evidence type="ECO:0000313" key="3">
    <source>
        <dbReference type="EMBL" id="ROW01960.1"/>
    </source>
</evidence>
<accession>A0A423WF27</accession>
<dbReference type="EMBL" id="LKEA01000018">
    <property type="protein sequence ID" value="ROW01960.1"/>
    <property type="molecule type" value="Genomic_DNA"/>
</dbReference>
<organism evidence="3 4">
    <name type="scientific">Cytospora schulzeri</name>
    <dbReference type="NCBI Taxonomy" id="448051"/>
    <lineage>
        <taxon>Eukaryota</taxon>
        <taxon>Fungi</taxon>
        <taxon>Dikarya</taxon>
        <taxon>Ascomycota</taxon>
        <taxon>Pezizomycotina</taxon>
        <taxon>Sordariomycetes</taxon>
        <taxon>Sordariomycetidae</taxon>
        <taxon>Diaporthales</taxon>
        <taxon>Cytosporaceae</taxon>
        <taxon>Cytospora</taxon>
    </lineage>
</organism>
<reference evidence="3 4" key="1">
    <citation type="submission" date="2015-09" db="EMBL/GenBank/DDBJ databases">
        <title>Host preference determinants of Valsa canker pathogens revealed by comparative genomics.</title>
        <authorList>
            <person name="Yin Z."/>
            <person name="Huang L."/>
        </authorList>
    </citation>
    <scope>NUCLEOTIDE SEQUENCE [LARGE SCALE GENOMIC DNA]</scope>
    <source>
        <strain evidence="3 4">03-1</strain>
    </source>
</reference>
<gene>
    <name evidence="3" type="ORF">VMCG_05600</name>
</gene>
<feature type="compositionally biased region" description="Basic and acidic residues" evidence="1">
    <location>
        <begin position="366"/>
        <end position="378"/>
    </location>
</feature>
<protein>
    <submittedName>
        <fullName evidence="3">Uncharacterized protein</fullName>
    </submittedName>
</protein>
<feature type="transmembrane region" description="Helical" evidence="2">
    <location>
        <begin position="122"/>
        <end position="144"/>
    </location>
</feature>
<comment type="caution">
    <text evidence="3">The sequence shown here is derived from an EMBL/GenBank/DDBJ whole genome shotgun (WGS) entry which is preliminary data.</text>
</comment>
<evidence type="ECO:0000313" key="4">
    <source>
        <dbReference type="Proteomes" id="UP000283895"/>
    </source>
</evidence>
<sequence>MDLKSPTSSYACYEEGVFDKVEAKNSNDEKSLSREDQLSPKIPKAALGCLVVLFIFSFITIITSGIVFSHGVASSNCLAQSWVMFSAIMGFLYICLHLQAARKGDPVNRARPSFQHPLHSSAIVVARIDIISWIISLLAVSVSISKNPLPISCLNLVACAFVTPNSHTQHAAAIAASTVGAVPAGGSLGGPRPPPASVKEARPWSFTKFDDKTKKQLAASVSEASHSSETRARVGGPRPLAASEIAVKTGVLPPPVCTEPKRIEMPVRERETGRERERQTSQELVVVFGGGNYPFDPSASIPRLPLPPPPAAAAAAVGGSAGAPSSSPTRAPTTARVRLQRAQDALKNHGRTMSGTVVLNRPQRLTGDRRGSVDDRMTAVRAPVRGGGYGEGRIPGSSRLLNE</sequence>
<keyword evidence="2" id="KW-0472">Membrane</keyword>
<feature type="region of interest" description="Disordered" evidence="1">
    <location>
        <begin position="219"/>
        <end position="238"/>
    </location>
</feature>
<dbReference type="STRING" id="356882.A0A423WF27"/>
<feature type="region of interest" description="Disordered" evidence="1">
    <location>
        <begin position="309"/>
        <end position="334"/>
    </location>
</feature>